<evidence type="ECO:0000313" key="1">
    <source>
        <dbReference type="EMBL" id="CAB4138595.1"/>
    </source>
</evidence>
<sequence length="34" mass="4005">MCGYKRNFKVFAREFGGVKNRSYFLVTDLEELGE</sequence>
<proteinExistence type="predicted"/>
<dbReference type="EMBL" id="LR796345">
    <property type="protein sequence ID" value="CAB4138595.1"/>
    <property type="molecule type" value="Genomic_DNA"/>
</dbReference>
<organism evidence="1">
    <name type="scientific">uncultured Caudovirales phage</name>
    <dbReference type="NCBI Taxonomy" id="2100421"/>
    <lineage>
        <taxon>Viruses</taxon>
        <taxon>Duplodnaviria</taxon>
        <taxon>Heunggongvirae</taxon>
        <taxon>Uroviricota</taxon>
        <taxon>Caudoviricetes</taxon>
        <taxon>Peduoviridae</taxon>
        <taxon>Maltschvirus</taxon>
        <taxon>Maltschvirus maltsch</taxon>
    </lineage>
</organism>
<gene>
    <name evidence="1" type="ORF">UFOVP331_155</name>
</gene>
<name>A0A6J5LVV6_9CAUD</name>
<protein>
    <submittedName>
        <fullName evidence="1">Uncharacterized protein</fullName>
    </submittedName>
</protein>
<reference evidence="1" key="1">
    <citation type="submission" date="2020-04" db="EMBL/GenBank/DDBJ databases">
        <authorList>
            <person name="Chiriac C."/>
            <person name="Salcher M."/>
            <person name="Ghai R."/>
            <person name="Kavagutti S V."/>
        </authorList>
    </citation>
    <scope>NUCLEOTIDE SEQUENCE</scope>
</reference>
<accession>A0A6J5LVV6</accession>